<dbReference type="SUPFAM" id="SSF55811">
    <property type="entry name" value="Nudix"/>
    <property type="match status" value="1"/>
</dbReference>
<dbReference type="PANTHER" id="PTHR43736">
    <property type="entry name" value="ADP-RIBOSE PYROPHOSPHATASE"/>
    <property type="match status" value="1"/>
</dbReference>
<evidence type="ECO:0000259" key="2">
    <source>
        <dbReference type="PROSITE" id="PS51462"/>
    </source>
</evidence>
<dbReference type="CDD" id="cd04672">
    <property type="entry name" value="NUDIX_CDP-Chase_like"/>
    <property type="match status" value="1"/>
</dbReference>
<evidence type="ECO:0000313" key="4">
    <source>
        <dbReference type="Proteomes" id="UP000027142"/>
    </source>
</evidence>
<dbReference type="EMBL" id="CP003923">
    <property type="protein sequence ID" value="AIC93411.1"/>
    <property type="molecule type" value="Genomic_DNA"/>
</dbReference>
<proteinExistence type="inferred from homology"/>
<evidence type="ECO:0000256" key="1">
    <source>
        <dbReference type="ARBA" id="ARBA00005582"/>
    </source>
</evidence>
<dbReference type="InterPro" id="IPR015797">
    <property type="entry name" value="NUDIX_hydrolase-like_dom_sf"/>
</dbReference>
<comment type="similarity">
    <text evidence="1">Belongs to the Nudix hydrolase family.</text>
</comment>
<dbReference type="STRING" id="1246626.BleG1_0803"/>
<dbReference type="RefSeq" id="WP_038477451.1">
    <property type="nucleotide sequence ID" value="NZ_CP003923.1"/>
</dbReference>
<dbReference type="Gene3D" id="3.90.79.10">
    <property type="entry name" value="Nucleoside Triphosphate Pyrophosphohydrolase"/>
    <property type="match status" value="1"/>
</dbReference>
<name>A0A060LQ12_9BACI</name>
<dbReference type="PANTHER" id="PTHR43736:SF1">
    <property type="entry name" value="DIHYDRONEOPTERIN TRIPHOSPHATE DIPHOSPHATASE"/>
    <property type="match status" value="1"/>
</dbReference>
<keyword evidence="4" id="KW-1185">Reference proteome</keyword>
<dbReference type="PROSITE" id="PS51462">
    <property type="entry name" value="NUDIX"/>
    <property type="match status" value="1"/>
</dbReference>
<dbReference type="AlphaFoldDB" id="A0A060LQ12"/>
<sequence length="205" mass="23560">MEPRWLLWAKQIQGIAQSGRAFSKDPFDQERYKELLDLSTDILATYGDVDTEIVKTLFARESGYQTPKVDVRGVVFQHEKILLVREKAEQKWSLPGGFCDVGLSAKENVEKEIVEEAGFRTKASKLLALYDMQKHGHPPQPFHYYKVFLQCDIINGIATKGLETDQVMFFSKNELPELSANRNTEEQILSMFSFMNEPSQPPYFD</sequence>
<dbReference type="InterPro" id="IPR059176">
    <property type="entry name" value="UDP-X_N"/>
</dbReference>
<reference evidence="3 4" key="1">
    <citation type="journal article" date="2014" name="Gene">
        <title>A comparative genomic analysis of the alkalitolerant soil bacterium Bacillus lehensis G1.</title>
        <authorList>
            <person name="Noor Y.M."/>
            <person name="Samsulrizal N.H."/>
            <person name="Jema'on N.A."/>
            <person name="Low K.O."/>
            <person name="Ramli A.N."/>
            <person name="Alias N.I."/>
            <person name="Damis S.I."/>
            <person name="Fuzi S.F."/>
            <person name="Isa M.N."/>
            <person name="Murad A.M."/>
            <person name="Raih M.F."/>
            <person name="Bakar F.D."/>
            <person name="Najimudin N."/>
            <person name="Mahadi N.M."/>
            <person name="Illias R.M."/>
        </authorList>
    </citation>
    <scope>NUCLEOTIDE SEQUENCE [LARGE SCALE GENOMIC DNA]</scope>
    <source>
        <strain evidence="3 4">G1</strain>
    </source>
</reference>
<dbReference type="Pfam" id="PF00293">
    <property type="entry name" value="NUDIX"/>
    <property type="match status" value="1"/>
</dbReference>
<dbReference type="Gene3D" id="6.10.250.1120">
    <property type="match status" value="1"/>
</dbReference>
<dbReference type="InterPro" id="IPR000086">
    <property type="entry name" value="NUDIX_hydrolase_dom"/>
</dbReference>
<keyword evidence="3" id="KW-0378">Hydrolase</keyword>
<dbReference type="KEGG" id="ble:BleG1_0803"/>
<organism evidence="3 4">
    <name type="scientific">Shouchella lehensis G1</name>
    <dbReference type="NCBI Taxonomy" id="1246626"/>
    <lineage>
        <taxon>Bacteria</taxon>
        <taxon>Bacillati</taxon>
        <taxon>Bacillota</taxon>
        <taxon>Bacilli</taxon>
        <taxon>Bacillales</taxon>
        <taxon>Bacillaceae</taxon>
        <taxon>Shouchella</taxon>
    </lineage>
</organism>
<accession>A0A060LQ12</accession>
<protein>
    <submittedName>
        <fullName evidence="3">NUDIX hydrolase</fullName>
    </submittedName>
</protein>
<dbReference type="Pfam" id="PF12535">
    <property type="entry name" value="Nudix_N"/>
    <property type="match status" value="1"/>
</dbReference>
<gene>
    <name evidence="3" type="ORF">BleG1_0803</name>
</gene>
<dbReference type="eggNOG" id="COG1051">
    <property type="taxonomic scope" value="Bacteria"/>
</dbReference>
<dbReference type="PATRIC" id="fig|1246626.3.peg.802"/>
<dbReference type="OrthoDB" id="9804442at2"/>
<dbReference type="GO" id="GO:0016787">
    <property type="term" value="F:hydrolase activity"/>
    <property type="evidence" value="ECO:0007669"/>
    <property type="project" value="UniProtKB-KW"/>
</dbReference>
<dbReference type="HOGENOM" id="CLU_082381_1_0_9"/>
<feature type="domain" description="Nudix hydrolase" evidence="2">
    <location>
        <begin position="66"/>
        <end position="192"/>
    </location>
</feature>
<dbReference type="Proteomes" id="UP000027142">
    <property type="component" value="Chromosome"/>
</dbReference>
<evidence type="ECO:0000313" key="3">
    <source>
        <dbReference type="EMBL" id="AIC93411.1"/>
    </source>
</evidence>